<dbReference type="Proteomes" id="UP000740883">
    <property type="component" value="Unassembled WGS sequence"/>
</dbReference>
<feature type="transmembrane region" description="Helical" evidence="1">
    <location>
        <begin position="77"/>
        <end position="96"/>
    </location>
</feature>
<keyword evidence="1" id="KW-0812">Transmembrane</keyword>
<proteinExistence type="predicted"/>
<feature type="transmembrane region" description="Helical" evidence="1">
    <location>
        <begin position="102"/>
        <end position="127"/>
    </location>
</feature>
<reference evidence="2 3" key="1">
    <citation type="journal article" date="2020" name="Genome Biol. Evol.">
        <title>Comparative genomics of strictly vertically transmitted, feminizing microsporidia endosymbionts of amphipod crustaceans.</title>
        <authorList>
            <person name="Cormier A."/>
            <person name="Chebbi M.A."/>
            <person name="Giraud I."/>
            <person name="Wattier R."/>
            <person name="Teixeira M."/>
            <person name="Gilbert C."/>
            <person name="Rigaud T."/>
            <person name="Cordaux R."/>
        </authorList>
    </citation>
    <scope>NUCLEOTIDE SEQUENCE [LARGE SCALE GENOMIC DNA]</scope>
    <source>
        <strain evidence="2 3">Ou3-Ou53</strain>
    </source>
</reference>
<keyword evidence="3" id="KW-1185">Reference proteome</keyword>
<name>A0A9P6L055_9MICR</name>
<sequence length="132" mass="15184">MIMIFVFKYYLFSTTTDLRIYTIEGNKENNLPEAKYDALSKDVRININLSSVPQNQDRILHYECDLVELFWKSFKSCVVISYGLLLTTSVMLLGYFSGILSIGGVISSLLGNIVIFLFVFWFCCSFVSRMIK</sequence>
<keyword evidence="1" id="KW-0472">Membrane</keyword>
<dbReference type="AlphaFoldDB" id="A0A9P6L055"/>
<organism evidence="2 3">
    <name type="scientific">Nosema granulosis</name>
    <dbReference type="NCBI Taxonomy" id="83296"/>
    <lineage>
        <taxon>Eukaryota</taxon>
        <taxon>Fungi</taxon>
        <taxon>Fungi incertae sedis</taxon>
        <taxon>Microsporidia</taxon>
        <taxon>Nosematidae</taxon>
        <taxon>Nosema</taxon>
    </lineage>
</organism>
<evidence type="ECO:0000313" key="3">
    <source>
        <dbReference type="Proteomes" id="UP000740883"/>
    </source>
</evidence>
<keyword evidence="1" id="KW-1133">Transmembrane helix</keyword>
<evidence type="ECO:0000313" key="2">
    <source>
        <dbReference type="EMBL" id="KAF9764593.1"/>
    </source>
</evidence>
<evidence type="ECO:0000256" key="1">
    <source>
        <dbReference type="SAM" id="Phobius"/>
    </source>
</evidence>
<accession>A0A9P6L055</accession>
<protein>
    <submittedName>
        <fullName evidence="2">Uncharacterized protein</fullName>
    </submittedName>
</protein>
<comment type="caution">
    <text evidence="2">The sequence shown here is derived from an EMBL/GenBank/DDBJ whole genome shotgun (WGS) entry which is preliminary data.</text>
</comment>
<dbReference type="EMBL" id="SBJO01000015">
    <property type="protein sequence ID" value="KAF9764593.1"/>
    <property type="molecule type" value="Genomic_DNA"/>
</dbReference>
<gene>
    <name evidence="2" type="ORF">NGRA_0438</name>
</gene>